<dbReference type="InterPro" id="IPR031322">
    <property type="entry name" value="Shikimate/glucono_kinase"/>
</dbReference>
<dbReference type="EMBL" id="FMWK01000004">
    <property type="protein sequence ID" value="SCZ78017.1"/>
    <property type="molecule type" value="Genomic_DNA"/>
</dbReference>
<keyword evidence="4 11" id="KW-0028">Amino-acid biosynthesis</keyword>
<keyword evidence="8 11" id="KW-0067">ATP-binding</keyword>
<keyword evidence="11" id="KW-0479">Metal-binding</keyword>
<dbReference type="PRINTS" id="PR01100">
    <property type="entry name" value="SHIKIMTKNASE"/>
</dbReference>
<protein>
    <recommendedName>
        <fullName evidence="3 11">Shikimate kinase</fullName>
        <shortName evidence="11">SK</shortName>
        <ecNumber evidence="3 11">2.7.1.71</ecNumber>
    </recommendedName>
</protein>
<dbReference type="SUPFAM" id="SSF52540">
    <property type="entry name" value="P-loop containing nucleoside triphosphate hydrolases"/>
    <property type="match status" value="1"/>
</dbReference>
<sequence length="168" mass="19011">MSNIFLIGFMGTGKSTIAEALKRKYDMQIVDMDAEIEKEQQMAISDIFATKGEEYFRDLETQLIKDLQKKDNVVVSCGGGAVLREENVTEMRKSGKVVLLNATPETILQRVKNSHNRPLLEGNKNVDFIRELMSKREDKYNRAADVTVSVDNRAVGEIADEVYSEVFK</sequence>
<proteinExistence type="inferred from homology"/>
<feature type="binding site" evidence="11">
    <location>
        <position position="117"/>
    </location>
    <ligand>
        <name>ATP</name>
        <dbReference type="ChEBI" id="CHEBI:30616"/>
    </ligand>
</feature>
<evidence type="ECO:0000313" key="13">
    <source>
        <dbReference type="Proteomes" id="UP000199428"/>
    </source>
</evidence>
<comment type="cofactor">
    <cofactor evidence="11">
        <name>Mg(2+)</name>
        <dbReference type="ChEBI" id="CHEBI:18420"/>
    </cofactor>
    <text evidence="11">Binds 1 Mg(2+) ion per subunit.</text>
</comment>
<feature type="binding site" evidence="11">
    <location>
        <position position="15"/>
    </location>
    <ligand>
        <name>Mg(2+)</name>
        <dbReference type="ChEBI" id="CHEBI:18420"/>
    </ligand>
</feature>
<evidence type="ECO:0000256" key="5">
    <source>
        <dbReference type="ARBA" id="ARBA00022679"/>
    </source>
</evidence>
<feature type="binding site" evidence="11">
    <location>
        <begin position="11"/>
        <end position="16"/>
    </location>
    <ligand>
        <name>ATP</name>
        <dbReference type="ChEBI" id="CHEBI:30616"/>
    </ligand>
</feature>
<dbReference type="GO" id="GO:0009423">
    <property type="term" value="P:chorismate biosynthetic process"/>
    <property type="evidence" value="ECO:0007669"/>
    <property type="project" value="UniProtKB-UniRule"/>
</dbReference>
<dbReference type="GO" id="GO:0000287">
    <property type="term" value="F:magnesium ion binding"/>
    <property type="evidence" value="ECO:0007669"/>
    <property type="project" value="UniProtKB-UniRule"/>
</dbReference>
<dbReference type="Pfam" id="PF01202">
    <property type="entry name" value="SKI"/>
    <property type="match status" value="1"/>
</dbReference>
<comment type="subunit">
    <text evidence="11">Monomer.</text>
</comment>
<dbReference type="CDD" id="cd00464">
    <property type="entry name" value="SK"/>
    <property type="match status" value="1"/>
</dbReference>
<organism evidence="12 13">
    <name type="scientific">Pseudobutyrivibrio xylanivorans</name>
    <dbReference type="NCBI Taxonomy" id="185007"/>
    <lineage>
        <taxon>Bacteria</taxon>
        <taxon>Bacillati</taxon>
        <taxon>Bacillota</taxon>
        <taxon>Clostridia</taxon>
        <taxon>Lachnospirales</taxon>
        <taxon>Lachnospiraceae</taxon>
        <taxon>Pseudobutyrivibrio</taxon>
    </lineage>
</organism>
<evidence type="ECO:0000256" key="3">
    <source>
        <dbReference type="ARBA" id="ARBA00012154"/>
    </source>
</evidence>
<evidence type="ECO:0000256" key="2">
    <source>
        <dbReference type="ARBA" id="ARBA00006997"/>
    </source>
</evidence>
<dbReference type="Proteomes" id="UP000199428">
    <property type="component" value="Unassembled WGS sequence"/>
</dbReference>
<evidence type="ECO:0000313" key="12">
    <source>
        <dbReference type="EMBL" id="SCZ78017.1"/>
    </source>
</evidence>
<dbReference type="GO" id="GO:0009073">
    <property type="term" value="P:aromatic amino acid family biosynthetic process"/>
    <property type="evidence" value="ECO:0007669"/>
    <property type="project" value="UniProtKB-KW"/>
</dbReference>
<keyword evidence="11" id="KW-0963">Cytoplasm</keyword>
<feature type="binding site" evidence="11">
    <location>
        <position position="33"/>
    </location>
    <ligand>
        <name>substrate</name>
    </ligand>
</feature>
<evidence type="ECO:0000256" key="11">
    <source>
        <dbReference type="HAMAP-Rule" id="MF_00109"/>
    </source>
</evidence>
<dbReference type="RefSeq" id="WP_090161908.1">
    <property type="nucleotide sequence ID" value="NZ_FMWK01000004.1"/>
</dbReference>
<feature type="binding site" evidence="11">
    <location>
        <position position="153"/>
    </location>
    <ligand>
        <name>ATP</name>
        <dbReference type="ChEBI" id="CHEBI:30616"/>
    </ligand>
</feature>
<accession>A0A1G5RVS0</accession>
<evidence type="ECO:0000256" key="8">
    <source>
        <dbReference type="ARBA" id="ARBA00022840"/>
    </source>
</evidence>
<dbReference type="InterPro" id="IPR023000">
    <property type="entry name" value="Shikimate_kinase_CS"/>
</dbReference>
<evidence type="ECO:0000256" key="9">
    <source>
        <dbReference type="ARBA" id="ARBA00023141"/>
    </source>
</evidence>
<dbReference type="GO" id="GO:0005524">
    <property type="term" value="F:ATP binding"/>
    <property type="evidence" value="ECO:0007669"/>
    <property type="project" value="UniProtKB-UniRule"/>
</dbReference>
<comment type="subcellular location">
    <subcellularLocation>
        <location evidence="11">Cytoplasm</location>
    </subcellularLocation>
</comment>
<dbReference type="PANTHER" id="PTHR21087:SF16">
    <property type="entry name" value="SHIKIMATE KINASE 1, CHLOROPLASTIC"/>
    <property type="match status" value="1"/>
</dbReference>
<feature type="binding site" evidence="11">
    <location>
        <position position="79"/>
    </location>
    <ligand>
        <name>substrate</name>
    </ligand>
</feature>
<keyword evidence="11" id="KW-0460">Magnesium</keyword>
<dbReference type="EC" id="2.7.1.71" evidence="3 11"/>
<dbReference type="HAMAP" id="MF_00109">
    <property type="entry name" value="Shikimate_kinase"/>
    <property type="match status" value="1"/>
</dbReference>
<evidence type="ECO:0000256" key="4">
    <source>
        <dbReference type="ARBA" id="ARBA00022605"/>
    </source>
</evidence>
<keyword evidence="6 11" id="KW-0547">Nucleotide-binding</keyword>
<dbReference type="UniPathway" id="UPA00053">
    <property type="reaction ID" value="UER00088"/>
</dbReference>
<comment type="pathway">
    <text evidence="1 11">Metabolic intermediate biosynthesis; chorismate biosynthesis; chorismate from D-erythrose 4-phosphate and phosphoenolpyruvate: step 5/7.</text>
</comment>
<comment type="catalytic activity">
    <reaction evidence="10 11">
        <text>shikimate + ATP = 3-phosphoshikimate + ADP + H(+)</text>
        <dbReference type="Rhea" id="RHEA:13121"/>
        <dbReference type="ChEBI" id="CHEBI:15378"/>
        <dbReference type="ChEBI" id="CHEBI:30616"/>
        <dbReference type="ChEBI" id="CHEBI:36208"/>
        <dbReference type="ChEBI" id="CHEBI:145989"/>
        <dbReference type="ChEBI" id="CHEBI:456216"/>
        <dbReference type="EC" id="2.7.1.71"/>
    </reaction>
</comment>
<dbReference type="PROSITE" id="PS01128">
    <property type="entry name" value="SHIKIMATE_KINASE"/>
    <property type="match status" value="1"/>
</dbReference>
<evidence type="ECO:0000256" key="10">
    <source>
        <dbReference type="ARBA" id="ARBA00048567"/>
    </source>
</evidence>
<keyword evidence="9 11" id="KW-0057">Aromatic amino acid biosynthesis</keyword>
<dbReference type="InterPro" id="IPR000623">
    <property type="entry name" value="Shikimate_kinase/TSH1"/>
</dbReference>
<feature type="binding site" evidence="11">
    <location>
        <position position="136"/>
    </location>
    <ligand>
        <name>substrate</name>
    </ligand>
</feature>
<comment type="similarity">
    <text evidence="2 11">Belongs to the shikimate kinase family.</text>
</comment>
<keyword evidence="5 11" id="KW-0808">Transferase</keyword>
<gene>
    <name evidence="11" type="primary">aroK</name>
    <name evidence="12" type="ORF">SAMN02910350_01063</name>
</gene>
<dbReference type="AlphaFoldDB" id="A0A1G5RVS0"/>
<evidence type="ECO:0000256" key="1">
    <source>
        <dbReference type="ARBA" id="ARBA00004842"/>
    </source>
</evidence>
<keyword evidence="7 11" id="KW-0418">Kinase</keyword>
<name>A0A1G5RVS0_PSEXY</name>
<evidence type="ECO:0000256" key="6">
    <source>
        <dbReference type="ARBA" id="ARBA00022741"/>
    </source>
</evidence>
<feature type="binding site" evidence="11">
    <location>
        <position position="57"/>
    </location>
    <ligand>
        <name>substrate</name>
    </ligand>
</feature>
<dbReference type="Gene3D" id="3.40.50.300">
    <property type="entry name" value="P-loop containing nucleotide triphosphate hydrolases"/>
    <property type="match status" value="1"/>
</dbReference>
<dbReference type="GO" id="GO:0005829">
    <property type="term" value="C:cytosol"/>
    <property type="evidence" value="ECO:0007669"/>
    <property type="project" value="TreeGrafter"/>
</dbReference>
<comment type="function">
    <text evidence="11">Catalyzes the specific phosphorylation of the 3-hydroxyl group of shikimic acid using ATP as a cosubstrate.</text>
</comment>
<evidence type="ECO:0000256" key="7">
    <source>
        <dbReference type="ARBA" id="ARBA00022777"/>
    </source>
</evidence>
<reference evidence="12 13" key="1">
    <citation type="submission" date="2016-10" db="EMBL/GenBank/DDBJ databases">
        <authorList>
            <person name="de Groot N.N."/>
        </authorList>
    </citation>
    <scope>NUCLEOTIDE SEQUENCE [LARGE SCALE GENOMIC DNA]</scope>
    <source>
        <strain evidence="12 13">DSM 10317</strain>
    </source>
</reference>
<dbReference type="PANTHER" id="PTHR21087">
    <property type="entry name" value="SHIKIMATE KINASE"/>
    <property type="match status" value="1"/>
</dbReference>
<dbReference type="GO" id="GO:0008652">
    <property type="term" value="P:amino acid biosynthetic process"/>
    <property type="evidence" value="ECO:0007669"/>
    <property type="project" value="UniProtKB-KW"/>
</dbReference>
<dbReference type="GO" id="GO:0004765">
    <property type="term" value="F:shikimate kinase activity"/>
    <property type="evidence" value="ECO:0007669"/>
    <property type="project" value="UniProtKB-UniRule"/>
</dbReference>
<dbReference type="InterPro" id="IPR027417">
    <property type="entry name" value="P-loop_NTPase"/>
</dbReference>